<feature type="region of interest" description="Disordered" evidence="11">
    <location>
        <begin position="606"/>
        <end position="639"/>
    </location>
</feature>
<feature type="transmembrane region" description="Helical" evidence="12">
    <location>
        <begin position="684"/>
        <end position="707"/>
    </location>
</feature>
<dbReference type="InterPro" id="IPR000276">
    <property type="entry name" value="GPCR_Rhodpsn"/>
</dbReference>
<feature type="transmembrane region" description="Helical" evidence="12">
    <location>
        <begin position="128"/>
        <end position="152"/>
    </location>
</feature>
<dbReference type="GO" id="GO:0045202">
    <property type="term" value="C:synapse"/>
    <property type="evidence" value="ECO:0007669"/>
    <property type="project" value="TreeGrafter"/>
</dbReference>
<dbReference type="GO" id="GO:0004993">
    <property type="term" value="F:G protein-coupled serotonin receptor activity"/>
    <property type="evidence" value="ECO:0007669"/>
    <property type="project" value="TreeGrafter"/>
</dbReference>
<evidence type="ECO:0000256" key="4">
    <source>
        <dbReference type="ARBA" id="ARBA00022989"/>
    </source>
</evidence>
<dbReference type="PROSITE" id="PS50262">
    <property type="entry name" value="G_PROTEIN_RECEP_F1_2"/>
    <property type="match status" value="1"/>
</dbReference>
<feature type="transmembrane region" description="Helical" evidence="12">
    <location>
        <begin position="290"/>
        <end position="313"/>
    </location>
</feature>
<dbReference type="PANTHER" id="PTHR24247:SF191">
    <property type="entry name" value="MUSCARINIC ACETYLCHOLINE RECEPTOR, B-TYPE, ISOFORM A"/>
    <property type="match status" value="1"/>
</dbReference>
<feature type="domain" description="G-protein coupled receptors family 1 profile" evidence="13">
    <location>
        <begin position="144"/>
        <end position="704"/>
    </location>
</feature>
<evidence type="ECO:0000256" key="7">
    <source>
        <dbReference type="ARBA" id="ARBA00023157"/>
    </source>
</evidence>
<comment type="subcellular location">
    <subcellularLocation>
        <location evidence="1">Cell membrane</location>
        <topology evidence="1">Multi-pass membrane protein</topology>
    </subcellularLocation>
</comment>
<dbReference type="SMART" id="SM01381">
    <property type="entry name" value="7TM_GPCR_Srsx"/>
    <property type="match status" value="1"/>
</dbReference>
<dbReference type="PANTHER" id="PTHR24247">
    <property type="entry name" value="5-HYDROXYTRYPTAMINE RECEPTOR"/>
    <property type="match status" value="1"/>
</dbReference>
<evidence type="ECO:0000256" key="12">
    <source>
        <dbReference type="SAM" id="Phobius"/>
    </source>
</evidence>
<sequence>MEEPRKSRASSLNSSSKQELHWQWEPNSLTHNPTTTTFGQGKGSISCLDLEDDDVLHFTIGAKGVAPDAVRAPLGCGCIGAAAAWWSPLLAVLNTSSTLATDLLATSTIVVAEVEGSRNQVLLGWPSVILIVVMAILSVVTIVGNLIVLLSYYLDKTIRQPSNYFIFSLAVSDLIIGLEGFPVYTYFFINDQRWPFGAFVCDLWLSIDYSCCLASIYTVLGITVDRYCSVKYPAAYRNWRTQSRILIIIAATWIIPSLLFVISIFGYGFFSGRGRILKADECYVQFMTNAYLNMGMYIAYYWSTLFLMLYLYYGIYSAAKKLANKSDQKNKRLALLETRTRASTKREAVSTMGVSEAALSNSAVESPHSSDSYCPRTNTRCASTSLNTTDANGKLLCKAPALSVEQDKSSLTVTGAADKSTTFEKDPPSAPFPSSSETIERDLTTGAFQVDDEFPFIDELNSNSSLFGVTTIADDSVGVIIQLGNEIDQPNYHSLAYQLSFPKAIPNCVKNGNSTINSNNVVPNFTSRSKSVEVTDVVVVQHSHKNSTITDRPELEEEQRQRRPRKSTSNANAIPTTNVEVVIQKVSNGHGPIGVRRLLTAMRSEIRSQSARVSKKAKSQRAERKKKRKLAKNTQSRSENRARKALRTITIILGSFTILWTPFYVLATIYGFCERCSSSPNFNLLYAISYYLCYMNSPLNPICYAMANQQFKRTFKRILRGDLRRT</sequence>
<organism evidence="14 15">
    <name type="scientific">Ditylenchus dipsaci</name>
    <dbReference type="NCBI Taxonomy" id="166011"/>
    <lineage>
        <taxon>Eukaryota</taxon>
        <taxon>Metazoa</taxon>
        <taxon>Ecdysozoa</taxon>
        <taxon>Nematoda</taxon>
        <taxon>Chromadorea</taxon>
        <taxon>Rhabditida</taxon>
        <taxon>Tylenchina</taxon>
        <taxon>Tylenchomorpha</taxon>
        <taxon>Sphaerularioidea</taxon>
        <taxon>Anguinidae</taxon>
        <taxon>Anguininae</taxon>
        <taxon>Ditylenchus</taxon>
    </lineage>
</organism>
<dbReference type="PROSITE" id="PS00237">
    <property type="entry name" value="G_PROTEIN_RECEP_F1_1"/>
    <property type="match status" value="1"/>
</dbReference>
<feature type="region of interest" description="Disordered" evidence="11">
    <location>
        <begin position="410"/>
        <end position="437"/>
    </location>
</feature>
<feature type="transmembrane region" description="Helical" evidence="12">
    <location>
        <begin position="164"/>
        <end position="184"/>
    </location>
</feature>
<dbReference type="GO" id="GO:0005886">
    <property type="term" value="C:plasma membrane"/>
    <property type="evidence" value="ECO:0007669"/>
    <property type="project" value="UniProtKB-SubCell"/>
</dbReference>
<dbReference type="WBParaSite" id="jg11015">
    <property type="protein sequence ID" value="jg11015"/>
    <property type="gene ID" value="jg11015"/>
</dbReference>
<evidence type="ECO:0000313" key="15">
    <source>
        <dbReference type="WBParaSite" id="jg11015"/>
    </source>
</evidence>
<feature type="transmembrane region" description="Helical" evidence="12">
    <location>
        <begin position="245"/>
        <end position="270"/>
    </location>
</feature>
<dbReference type="Gene3D" id="1.20.1070.10">
    <property type="entry name" value="Rhodopsin 7-helix transmembrane proteins"/>
    <property type="match status" value="2"/>
</dbReference>
<evidence type="ECO:0000256" key="10">
    <source>
        <dbReference type="RuleBase" id="RU000688"/>
    </source>
</evidence>
<dbReference type="GO" id="GO:0016907">
    <property type="term" value="F:G protein-coupled acetylcholine receptor activity"/>
    <property type="evidence" value="ECO:0007669"/>
    <property type="project" value="UniProtKB-ARBA"/>
</dbReference>
<evidence type="ECO:0000256" key="2">
    <source>
        <dbReference type="ARBA" id="ARBA00022475"/>
    </source>
</evidence>
<keyword evidence="4 12" id="KW-1133">Transmembrane helix</keyword>
<reference evidence="15" key="1">
    <citation type="submission" date="2022-11" db="UniProtKB">
        <authorList>
            <consortium name="WormBaseParasite"/>
        </authorList>
    </citation>
    <scope>IDENTIFICATION</scope>
</reference>
<dbReference type="Pfam" id="PF00001">
    <property type="entry name" value="7tm_1"/>
    <property type="match status" value="2"/>
</dbReference>
<dbReference type="GO" id="GO:0007187">
    <property type="term" value="P:G protein-coupled receptor signaling pathway, coupled to cyclic nucleotide second messenger"/>
    <property type="evidence" value="ECO:0007669"/>
    <property type="project" value="TreeGrafter"/>
</dbReference>
<dbReference type="GO" id="GO:0007197">
    <property type="term" value="P:adenylate cyclase-inhibiting G protein-coupled acetylcholine receptor signaling pathway"/>
    <property type="evidence" value="ECO:0007669"/>
    <property type="project" value="TreeGrafter"/>
</dbReference>
<evidence type="ECO:0000256" key="3">
    <source>
        <dbReference type="ARBA" id="ARBA00022692"/>
    </source>
</evidence>
<dbReference type="InterPro" id="IPR017452">
    <property type="entry name" value="GPCR_Rhodpsn_7TM"/>
</dbReference>
<feature type="region of interest" description="Disordered" evidence="11">
    <location>
        <begin position="543"/>
        <end position="574"/>
    </location>
</feature>
<comment type="similarity">
    <text evidence="10">Belongs to the G-protein coupled receptor 1 family.</text>
</comment>
<evidence type="ECO:0000256" key="8">
    <source>
        <dbReference type="ARBA" id="ARBA00023170"/>
    </source>
</evidence>
<name>A0A915CQ48_9BILA</name>
<feature type="transmembrane region" description="Helical" evidence="12">
    <location>
        <begin position="204"/>
        <end position="224"/>
    </location>
</feature>
<dbReference type="AlphaFoldDB" id="A0A915CQ48"/>
<dbReference type="SUPFAM" id="SSF81321">
    <property type="entry name" value="Family A G protein-coupled receptor-like"/>
    <property type="match status" value="1"/>
</dbReference>
<evidence type="ECO:0000259" key="13">
    <source>
        <dbReference type="PROSITE" id="PS50262"/>
    </source>
</evidence>
<evidence type="ECO:0000256" key="6">
    <source>
        <dbReference type="ARBA" id="ARBA00023136"/>
    </source>
</evidence>
<dbReference type="PRINTS" id="PR00237">
    <property type="entry name" value="GPCRRHODOPSN"/>
</dbReference>
<evidence type="ECO:0000256" key="5">
    <source>
        <dbReference type="ARBA" id="ARBA00023040"/>
    </source>
</evidence>
<keyword evidence="6 12" id="KW-0472">Membrane</keyword>
<keyword evidence="7" id="KW-1015">Disulfide bond</keyword>
<keyword evidence="8 10" id="KW-0675">Receptor</keyword>
<keyword evidence="9 10" id="KW-0807">Transducer</keyword>
<proteinExistence type="inferred from homology"/>
<evidence type="ECO:0000256" key="11">
    <source>
        <dbReference type="SAM" id="MobiDB-lite"/>
    </source>
</evidence>
<evidence type="ECO:0000313" key="14">
    <source>
        <dbReference type="Proteomes" id="UP000887574"/>
    </source>
</evidence>
<evidence type="ECO:0000256" key="1">
    <source>
        <dbReference type="ARBA" id="ARBA00004651"/>
    </source>
</evidence>
<accession>A0A915CQ48</accession>
<dbReference type="GO" id="GO:0030425">
    <property type="term" value="C:dendrite"/>
    <property type="evidence" value="ECO:0007669"/>
    <property type="project" value="TreeGrafter"/>
</dbReference>
<dbReference type="FunFam" id="1.20.1070.10:FF:000365">
    <property type="entry name" value="Muscarinic acetylcholine receptor gar-2"/>
    <property type="match status" value="1"/>
</dbReference>
<feature type="region of interest" description="Disordered" evidence="11">
    <location>
        <begin position="1"/>
        <end position="20"/>
    </location>
</feature>
<feature type="compositionally biased region" description="Basic residues" evidence="11">
    <location>
        <begin position="613"/>
        <end position="631"/>
    </location>
</feature>
<protein>
    <submittedName>
        <fullName evidence="15">G-protein coupled receptors family 1 profile domain-containing protein</fullName>
    </submittedName>
</protein>
<keyword evidence="5 10" id="KW-0297">G-protein coupled receptor</keyword>
<evidence type="ECO:0000256" key="9">
    <source>
        <dbReference type="ARBA" id="ARBA00023224"/>
    </source>
</evidence>
<dbReference type="Proteomes" id="UP000887574">
    <property type="component" value="Unplaced"/>
</dbReference>
<keyword evidence="14" id="KW-1185">Reference proteome</keyword>
<keyword evidence="3 10" id="KW-0812">Transmembrane</keyword>
<keyword evidence="2" id="KW-1003">Cell membrane</keyword>
<feature type="transmembrane region" description="Helical" evidence="12">
    <location>
        <begin position="645"/>
        <end position="672"/>
    </location>
</feature>